<dbReference type="CDD" id="cd00161">
    <property type="entry name" value="beta-trefoil_Ricin-like"/>
    <property type="match status" value="1"/>
</dbReference>
<proteinExistence type="inferred from homology"/>
<dbReference type="Proteomes" id="UP001163046">
    <property type="component" value="Unassembled WGS sequence"/>
</dbReference>
<dbReference type="GO" id="GO:0008289">
    <property type="term" value="F:lipid binding"/>
    <property type="evidence" value="ECO:0007669"/>
    <property type="project" value="InterPro"/>
</dbReference>
<evidence type="ECO:0000313" key="3">
    <source>
        <dbReference type="EMBL" id="KAJ7390041.1"/>
    </source>
</evidence>
<dbReference type="Gene3D" id="2.80.10.50">
    <property type="match status" value="1"/>
</dbReference>
<gene>
    <name evidence="3" type="ORF">OS493_027566</name>
</gene>
<organism evidence="3 4">
    <name type="scientific">Desmophyllum pertusum</name>
    <dbReference type="NCBI Taxonomy" id="174260"/>
    <lineage>
        <taxon>Eukaryota</taxon>
        <taxon>Metazoa</taxon>
        <taxon>Cnidaria</taxon>
        <taxon>Anthozoa</taxon>
        <taxon>Hexacorallia</taxon>
        <taxon>Scleractinia</taxon>
        <taxon>Caryophylliina</taxon>
        <taxon>Caryophylliidae</taxon>
        <taxon>Desmophyllum</taxon>
    </lineage>
</organism>
<dbReference type="InterPro" id="IPR008405">
    <property type="entry name" value="ApoL"/>
</dbReference>
<accession>A0A9X0D849</accession>
<evidence type="ECO:0000256" key="1">
    <source>
        <dbReference type="ARBA" id="ARBA00010090"/>
    </source>
</evidence>
<dbReference type="GO" id="GO:0042157">
    <property type="term" value="P:lipoprotein metabolic process"/>
    <property type="evidence" value="ECO:0007669"/>
    <property type="project" value="InterPro"/>
</dbReference>
<keyword evidence="4" id="KW-1185">Reference proteome</keyword>
<name>A0A9X0D849_9CNID</name>
<dbReference type="PROSITE" id="PS50231">
    <property type="entry name" value="RICIN_B_LECTIN"/>
    <property type="match status" value="1"/>
</dbReference>
<dbReference type="Pfam" id="PF05461">
    <property type="entry name" value="ApoL"/>
    <property type="match status" value="1"/>
</dbReference>
<dbReference type="InterPro" id="IPR035992">
    <property type="entry name" value="Ricin_B-like_lectins"/>
</dbReference>
<dbReference type="GO" id="GO:0005576">
    <property type="term" value="C:extracellular region"/>
    <property type="evidence" value="ECO:0007669"/>
    <property type="project" value="InterPro"/>
</dbReference>
<sequence length="446" mass="47579">MSQYFYIVSHLNGNVIDISASKKGGDVINCPQHEGANQLWKWDERSRLVSKLGLVLDIKGADTKAGTHCIGWDASNGLNQKWRVEEGVIQSNLNNLVIDVAGASVKPGAFIHMWEVNGTSAQKWSLVPEDAWDDFKLVEANPNPLTIAQFWKHLADNYLHVIVGYSIDDYEVKVHKAIGTIDDCAGKLDGVVKDAGIAETVGGSTSVAGGGMAIAGLLLAPFTAGLSLGLTIAGTATGVAGSATTLTENLINKHWEKREAKKVKEATEPVIRATLSLQGFLSEYIGKLKEAAEFLKTPEGEAIARDVTELNKEAGKIARNTYKIGNAVVTGVKYMKQAKQINALVDFIQADYYALDGARIGLATNAAAPGFAVPILDKTLVAAGTTSAEVLSSSMAIIGVAFGIWDIVGGAKKIKNGSELAGEFRKSSKELKEEAAKLIKLCKELQ</sequence>
<dbReference type="GO" id="GO:0006869">
    <property type="term" value="P:lipid transport"/>
    <property type="evidence" value="ECO:0007669"/>
    <property type="project" value="InterPro"/>
</dbReference>
<dbReference type="OrthoDB" id="2120464at2759"/>
<dbReference type="PANTHER" id="PTHR14096:SF28">
    <property type="entry name" value="APOLIPOPROTEIN L, 1-RELATED"/>
    <property type="match status" value="1"/>
</dbReference>
<dbReference type="SMART" id="SM00458">
    <property type="entry name" value="RICIN"/>
    <property type="match status" value="1"/>
</dbReference>
<dbReference type="Pfam" id="PF00652">
    <property type="entry name" value="Ricin_B_lectin"/>
    <property type="match status" value="1"/>
</dbReference>
<evidence type="ECO:0000259" key="2">
    <source>
        <dbReference type="SMART" id="SM00458"/>
    </source>
</evidence>
<dbReference type="SUPFAM" id="SSF50370">
    <property type="entry name" value="Ricin B-like lectins"/>
    <property type="match status" value="1"/>
</dbReference>
<dbReference type="GO" id="GO:0016020">
    <property type="term" value="C:membrane"/>
    <property type="evidence" value="ECO:0007669"/>
    <property type="project" value="TreeGrafter"/>
</dbReference>
<dbReference type="InterPro" id="IPR000772">
    <property type="entry name" value="Ricin_B_lectin"/>
</dbReference>
<dbReference type="AlphaFoldDB" id="A0A9X0D849"/>
<dbReference type="EMBL" id="MU825421">
    <property type="protein sequence ID" value="KAJ7390041.1"/>
    <property type="molecule type" value="Genomic_DNA"/>
</dbReference>
<dbReference type="PANTHER" id="PTHR14096">
    <property type="entry name" value="APOLIPOPROTEIN L"/>
    <property type="match status" value="1"/>
</dbReference>
<feature type="domain" description="Ricin B lectin" evidence="2">
    <location>
        <begin position="2"/>
        <end position="127"/>
    </location>
</feature>
<comment type="similarity">
    <text evidence="1">Belongs to the apolipoprotein L family.</text>
</comment>
<reference evidence="3" key="1">
    <citation type="submission" date="2023-01" db="EMBL/GenBank/DDBJ databases">
        <title>Genome assembly of the deep-sea coral Lophelia pertusa.</title>
        <authorList>
            <person name="Herrera S."/>
            <person name="Cordes E."/>
        </authorList>
    </citation>
    <scope>NUCLEOTIDE SEQUENCE</scope>
    <source>
        <strain evidence="3">USNM1676648</strain>
        <tissue evidence="3">Polyp</tissue>
    </source>
</reference>
<evidence type="ECO:0000313" key="4">
    <source>
        <dbReference type="Proteomes" id="UP001163046"/>
    </source>
</evidence>
<protein>
    <recommendedName>
        <fullName evidence="2">Ricin B lectin domain-containing protein</fullName>
    </recommendedName>
</protein>
<comment type="caution">
    <text evidence="3">The sequence shown here is derived from an EMBL/GenBank/DDBJ whole genome shotgun (WGS) entry which is preliminary data.</text>
</comment>